<sequence length="272" mass="31533">MISTIVPQQQPQAPTYNYPCGDLLELERRRDYIGICVPLYKASIKGDWEAARIILKGRENLVRFSITEIKETPLHLAARARSHEFVRNLLDMMEKEDLKLQNEDGNTAFCVAAVDGDVRMAKMMVEKNPELLTIRGSGNMMPLYLAASNSSHEMCELFDAAQRILDDHEEIVLRQEESIWNVLYVLARKPYAFYELKQPVVHRVINSIYDVFHLKEEPFPVKERDATQLLRKLWKKVVLKPKDEVNVILQGPVFKIGENDRHLLKYSLLLQK</sequence>
<evidence type="ECO:0000313" key="1">
    <source>
        <dbReference type="EMBL" id="KAI3683984.1"/>
    </source>
</evidence>
<proteinExistence type="predicted"/>
<keyword evidence="2" id="KW-1185">Reference proteome</keyword>
<organism evidence="1 2">
    <name type="scientific">Smallanthus sonchifolius</name>
    <dbReference type="NCBI Taxonomy" id="185202"/>
    <lineage>
        <taxon>Eukaryota</taxon>
        <taxon>Viridiplantae</taxon>
        <taxon>Streptophyta</taxon>
        <taxon>Embryophyta</taxon>
        <taxon>Tracheophyta</taxon>
        <taxon>Spermatophyta</taxon>
        <taxon>Magnoliopsida</taxon>
        <taxon>eudicotyledons</taxon>
        <taxon>Gunneridae</taxon>
        <taxon>Pentapetalae</taxon>
        <taxon>asterids</taxon>
        <taxon>campanulids</taxon>
        <taxon>Asterales</taxon>
        <taxon>Asteraceae</taxon>
        <taxon>Asteroideae</taxon>
        <taxon>Heliantheae alliance</taxon>
        <taxon>Millerieae</taxon>
        <taxon>Smallanthus</taxon>
    </lineage>
</organism>
<dbReference type="EMBL" id="CM042045">
    <property type="protein sequence ID" value="KAI3683984.1"/>
    <property type="molecule type" value="Genomic_DNA"/>
</dbReference>
<evidence type="ECO:0000313" key="2">
    <source>
        <dbReference type="Proteomes" id="UP001056120"/>
    </source>
</evidence>
<name>A0ACB8YFG7_9ASTR</name>
<reference evidence="1 2" key="2">
    <citation type="journal article" date="2022" name="Mol. Ecol. Resour.">
        <title>The genomes of chicory, endive, great burdock and yacon provide insights into Asteraceae paleo-polyploidization history and plant inulin production.</title>
        <authorList>
            <person name="Fan W."/>
            <person name="Wang S."/>
            <person name="Wang H."/>
            <person name="Wang A."/>
            <person name="Jiang F."/>
            <person name="Liu H."/>
            <person name="Zhao H."/>
            <person name="Xu D."/>
            <person name="Zhang Y."/>
        </authorList>
    </citation>
    <scope>NUCLEOTIDE SEQUENCE [LARGE SCALE GENOMIC DNA]</scope>
    <source>
        <strain evidence="2">cv. Yunnan</strain>
        <tissue evidence="1">Leaves</tissue>
    </source>
</reference>
<gene>
    <name evidence="1" type="ORF">L1987_84501</name>
</gene>
<dbReference type="Proteomes" id="UP001056120">
    <property type="component" value="Linkage Group LG28"/>
</dbReference>
<reference evidence="2" key="1">
    <citation type="journal article" date="2022" name="Mol. Ecol. Resour.">
        <title>The genomes of chicory, endive, great burdock and yacon provide insights into Asteraceae palaeo-polyploidization history and plant inulin production.</title>
        <authorList>
            <person name="Fan W."/>
            <person name="Wang S."/>
            <person name="Wang H."/>
            <person name="Wang A."/>
            <person name="Jiang F."/>
            <person name="Liu H."/>
            <person name="Zhao H."/>
            <person name="Xu D."/>
            <person name="Zhang Y."/>
        </authorList>
    </citation>
    <scope>NUCLEOTIDE SEQUENCE [LARGE SCALE GENOMIC DNA]</scope>
    <source>
        <strain evidence="2">cv. Yunnan</strain>
    </source>
</reference>
<comment type="caution">
    <text evidence="1">The sequence shown here is derived from an EMBL/GenBank/DDBJ whole genome shotgun (WGS) entry which is preliminary data.</text>
</comment>
<accession>A0ACB8YFG7</accession>
<protein>
    <submittedName>
        <fullName evidence="1">Uncharacterized protein</fullName>
    </submittedName>
</protein>